<accession>A0ABU7HUD3</accession>
<dbReference type="EMBL" id="JAZDQJ010000021">
    <property type="protein sequence ID" value="MEE1935155.1"/>
    <property type="molecule type" value="Genomic_DNA"/>
</dbReference>
<feature type="chain" id="PRO_5046394567" evidence="1">
    <location>
        <begin position="24"/>
        <end position="177"/>
    </location>
</feature>
<feature type="domain" description="Spore coat protein U/FanG" evidence="2">
    <location>
        <begin position="27"/>
        <end position="173"/>
    </location>
</feature>
<dbReference type="Proteomes" id="UP001335100">
    <property type="component" value="Unassembled WGS sequence"/>
</dbReference>
<dbReference type="RefSeq" id="WP_330075906.1">
    <property type="nucleotide sequence ID" value="NZ_JAZDQJ010000021.1"/>
</dbReference>
<feature type="signal peptide" evidence="1">
    <location>
        <begin position="1"/>
        <end position="23"/>
    </location>
</feature>
<dbReference type="PANTHER" id="PTHR37089">
    <property type="entry name" value="PROTEIN U-RELATED"/>
    <property type="match status" value="1"/>
</dbReference>
<name>A0ABU7HUD3_9PSED</name>
<organism evidence="3 4">
    <name type="scientific">Pseudomonas ulcerans</name>
    <dbReference type="NCBI Taxonomy" id="3115852"/>
    <lineage>
        <taxon>Bacteria</taxon>
        <taxon>Pseudomonadati</taxon>
        <taxon>Pseudomonadota</taxon>
        <taxon>Gammaproteobacteria</taxon>
        <taxon>Pseudomonadales</taxon>
        <taxon>Pseudomonadaceae</taxon>
        <taxon>Pseudomonas</taxon>
    </lineage>
</organism>
<reference evidence="3 4" key="1">
    <citation type="submission" date="2024-01" db="EMBL/GenBank/DDBJ databases">
        <title>Unpublished Manusciprt.</title>
        <authorList>
            <person name="Duman M."/>
            <person name="Valdes E.G."/>
            <person name="Ajmi N."/>
            <person name="Altun S."/>
            <person name="Saticioglu I.B."/>
        </authorList>
    </citation>
    <scope>NUCLEOTIDE SEQUENCE [LARGE SCALE GENOMIC DNA]</scope>
    <source>
        <strain evidence="3 4">148P</strain>
    </source>
</reference>
<keyword evidence="4" id="KW-1185">Reference proteome</keyword>
<sequence length="177" mass="17447">MKPSLSRFLFVGAGLLLAAQAQAATVTGNINASLVLISSCQVNGSTATTGVNFGALNFGTQTALFTQAGAQVLAGGGGAMSILCSNGAIPVIKVGVGANDGQSTGGTRALANGSGSYVPYDFYTDSGFGTLLPINGTITLPTSTGAAQTVNLYGKAVGKSGLPPGTYTDTVAVELSF</sequence>
<protein>
    <submittedName>
        <fullName evidence="3">Spore coat U domain-containing protein</fullName>
    </submittedName>
</protein>
<dbReference type="Pfam" id="PF05229">
    <property type="entry name" value="SCPU"/>
    <property type="match status" value="1"/>
</dbReference>
<comment type="caution">
    <text evidence="3">The sequence shown here is derived from an EMBL/GenBank/DDBJ whole genome shotgun (WGS) entry which is preliminary data.</text>
</comment>
<evidence type="ECO:0000313" key="4">
    <source>
        <dbReference type="Proteomes" id="UP001335100"/>
    </source>
</evidence>
<dbReference type="InterPro" id="IPR007893">
    <property type="entry name" value="Spore_coat_U/FanG"/>
</dbReference>
<evidence type="ECO:0000256" key="1">
    <source>
        <dbReference type="SAM" id="SignalP"/>
    </source>
</evidence>
<gene>
    <name evidence="3" type="ORF">V0R50_18150</name>
</gene>
<dbReference type="InterPro" id="IPR053167">
    <property type="entry name" value="Spore_coat_component"/>
</dbReference>
<proteinExistence type="predicted"/>
<dbReference type="SMART" id="SM00972">
    <property type="entry name" value="SCPU"/>
    <property type="match status" value="1"/>
</dbReference>
<evidence type="ECO:0000313" key="3">
    <source>
        <dbReference type="EMBL" id="MEE1935155.1"/>
    </source>
</evidence>
<keyword evidence="1" id="KW-0732">Signal</keyword>
<evidence type="ECO:0000259" key="2">
    <source>
        <dbReference type="Pfam" id="PF05229"/>
    </source>
</evidence>